<reference evidence="2 3" key="1">
    <citation type="submission" date="2018-02" db="EMBL/GenBank/DDBJ databases">
        <title>Draft genome sequences of four Legionella pneumophila clinical strains isolated in Ontario.</title>
        <authorList>
            <person name="Fortuna A."/>
            <person name="Ramnarine R."/>
            <person name="Li A."/>
            <person name="Frantz C."/>
            <person name="Mallo G."/>
        </authorList>
    </citation>
    <scope>NUCLEOTIDE SEQUENCE [LARGE SCALE GENOMIC DNA]</scope>
    <source>
        <strain evidence="2 3">LG61</strain>
    </source>
</reference>
<dbReference type="EMBL" id="PQWY01000011">
    <property type="protein sequence ID" value="PPK30607.1"/>
    <property type="molecule type" value="Genomic_DNA"/>
</dbReference>
<dbReference type="CDD" id="cd06661">
    <property type="entry name" value="GGCT_like"/>
    <property type="match status" value="1"/>
</dbReference>
<name>A0A2S6EZI9_LEGPN</name>
<proteinExistence type="predicted"/>
<accession>A0A2S6EZI9</accession>
<dbReference type="InterPro" id="IPR036568">
    <property type="entry name" value="GGCT-like_sf"/>
</dbReference>
<dbReference type="InterPro" id="IPR013024">
    <property type="entry name" value="GGCT-like"/>
</dbReference>
<feature type="domain" description="Gamma-glutamylcyclotransferase AIG2-like" evidence="1">
    <location>
        <begin position="25"/>
        <end position="130"/>
    </location>
</feature>
<dbReference type="SUPFAM" id="SSF110857">
    <property type="entry name" value="Gamma-glutamyl cyclotransferase-like"/>
    <property type="match status" value="1"/>
</dbReference>
<dbReference type="GO" id="GO:0016740">
    <property type="term" value="F:transferase activity"/>
    <property type="evidence" value="ECO:0007669"/>
    <property type="project" value="UniProtKB-KW"/>
</dbReference>
<protein>
    <submittedName>
        <fullName evidence="2">Gamma-glutamylcyclotransferase</fullName>
    </submittedName>
</protein>
<organism evidence="2 3">
    <name type="scientific">Legionella pneumophila</name>
    <dbReference type="NCBI Taxonomy" id="446"/>
    <lineage>
        <taxon>Bacteria</taxon>
        <taxon>Pseudomonadati</taxon>
        <taxon>Pseudomonadota</taxon>
        <taxon>Gammaproteobacteria</taxon>
        <taxon>Legionellales</taxon>
        <taxon>Legionellaceae</taxon>
        <taxon>Legionella</taxon>
    </lineage>
</organism>
<dbReference type="Pfam" id="PF06094">
    <property type="entry name" value="GGACT"/>
    <property type="match status" value="1"/>
</dbReference>
<dbReference type="OrthoDB" id="9798388at2"/>
<keyword evidence="2" id="KW-0808">Transferase</keyword>
<evidence type="ECO:0000259" key="1">
    <source>
        <dbReference type="Pfam" id="PF06094"/>
    </source>
</evidence>
<comment type="caution">
    <text evidence="2">The sequence shown here is derived from an EMBL/GenBank/DDBJ whole genome shotgun (WGS) entry which is preliminary data.</text>
</comment>
<evidence type="ECO:0000313" key="2">
    <source>
        <dbReference type="EMBL" id="PPK30607.1"/>
    </source>
</evidence>
<dbReference type="AlphaFoldDB" id="A0A2S6EZI9"/>
<dbReference type="InterPro" id="IPR009288">
    <property type="entry name" value="AIG2-like_dom"/>
</dbReference>
<dbReference type="Gene3D" id="3.10.490.10">
    <property type="entry name" value="Gamma-glutamyl cyclotransferase-like"/>
    <property type="match status" value="1"/>
</dbReference>
<sequence>MIKIHYFLFKEVDFMNQAHTEKLVSYGTLRYEKVQIANFGRKLEGREDTLHGFKLSQVEIKNSDVVATSGDNFHPIISYTGNPLDRVTGIVFTISKEELAQADKYEVSEYKRVNVKLNSGVNAWVYINAQDLYGNNQAKS</sequence>
<gene>
    <name evidence="2" type="ORF">C3928_07530</name>
</gene>
<evidence type="ECO:0000313" key="3">
    <source>
        <dbReference type="Proteomes" id="UP000239239"/>
    </source>
</evidence>
<dbReference type="Proteomes" id="UP000239239">
    <property type="component" value="Unassembled WGS sequence"/>
</dbReference>